<evidence type="ECO:0000313" key="2">
    <source>
        <dbReference type="Proteomes" id="UP000236316"/>
    </source>
</evidence>
<organism evidence="1">
    <name type="scientific">Orpheovirus IHUMI-LCC2</name>
    <dbReference type="NCBI Taxonomy" id="2023057"/>
    <lineage>
        <taxon>Viruses</taxon>
        <taxon>Varidnaviria</taxon>
        <taxon>Bamfordvirae</taxon>
        <taxon>Nucleocytoviricota</taxon>
        <taxon>Megaviricetes</taxon>
        <taxon>Pimascovirales</taxon>
        <taxon>Ocovirineae</taxon>
        <taxon>Orpheoviridae</taxon>
        <taxon>Alphaorpheovirus</taxon>
        <taxon>Alphaorpheovirus massiliense</taxon>
    </lineage>
</organism>
<accession>A0A2I2L4E0</accession>
<proteinExistence type="predicted"/>
<gene>
    <name evidence="1" type="ORF">ORPV_502</name>
</gene>
<dbReference type="EMBL" id="LT906555">
    <property type="protein sequence ID" value="SNW62406.1"/>
    <property type="molecule type" value="Genomic_DNA"/>
</dbReference>
<reference evidence="1" key="1">
    <citation type="submission" date="2017-08" db="EMBL/GenBank/DDBJ databases">
        <authorList>
            <consortium name="Urmite Genomes"/>
        </authorList>
    </citation>
    <scope>NUCLEOTIDE SEQUENCE [LARGE SCALE GENOMIC DNA]</scope>
    <source>
        <strain evidence="1">IHUMI-LCC2</strain>
    </source>
</reference>
<dbReference type="KEGG" id="vg:35382298"/>
<dbReference type="Proteomes" id="UP000236316">
    <property type="component" value="Segment"/>
</dbReference>
<name>A0A2I2L4E0_9VIRU</name>
<dbReference type="RefSeq" id="YP_009448708.1">
    <property type="nucleotide sequence ID" value="NC_036594.1"/>
</dbReference>
<evidence type="ECO:0000313" key="1">
    <source>
        <dbReference type="EMBL" id="SNW62406.1"/>
    </source>
</evidence>
<protein>
    <recommendedName>
        <fullName evidence="3">F-box domain-containing protein</fullName>
    </recommendedName>
</protein>
<keyword evidence="2" id="KW-1185">Reference proteome</keyword>
<evidence type="ECO:0008006" key="3">
    <source>
        <dbReference type="Google" id="ProtNLM"/>
    </source>
</evidence>
<sequence>MDLLPTEVICKILYYTKNKNIITLLSSCNTLYKLKSTVYFKYYVSKNIFYCKSTNNIDKLLILSKNHPYNNKPILEQCDKSLYNDYLNYIINEYVGTYIIDHESYDMYQIFLFLSFLYPIETYDDIIHDYGFSIISPYIYQPHYIIQIFERTLILKYDEVKIIKLMKCWRMHYCWNNRNYTRNGSVHYCDCDHISFYDFIFMDCIDNYKKNKNGYEVLIENFTDLLIKYNRSDIYKHFGKDTNITSNIENDELYSEYLTNEGEPTNGFIITPNLLLSSSQPRKLLHRYLHQFMNNEHFAMGYNGICNLYHLKWGGKYYIYNDDFISLTQIDKFDDPLYIRNENNIIGYLLSGKINEETMIKLLRNNKFKEFVGENYIFILNIADEILVKYIILNKSYEYNVKSLMKTYPQQNKIIMKHIRKYADVEYQDGLYNYLDFKYIYNSYYAICDSGDIDLLYNFLNS</sequence>
<dbReference type="GeneID" id="35382298"/>